<dbReference type="AlphaFoldDB" id="A0A9Q3IWC2"/>
<reference evidence="1" key="1">
    <citation type="submission" date="2021-03" db="EMBL/GenBank/DDBJ databases">
        <title>Draft genome sequence of rust myrtle Austropuccinia psidii MF-1, a brazilian biotype.</title>
        <authorList>
            <person name="Quecine M.C."/>
            <person name="Pachon D.M.R."/>
            <person name="Bonatelli M.L."/>
            <person name="Correr F.H."/>
            <person name="Franceschini L.M."/>
            <person name="Leite T.F."/>
            <person name="Margarido G.R.A."/>
            <person name="Almeida C.A."/>
            <person name="Ferrarezi J.A."/>
            <person name="Labate C.A."/>
        </authorList>
    </citation>
    <scope>NUCLEOTIDE SEQUENCE</scope>
    <source>
        <strain evidence="1">MF-1</strain>
    </source>
</reference>
<proteinExistence type="predicted"/>
<organism evidence="1 2">
    <name type="scientific">Austropuccinia psidii MF-1</name>
    <dbReference type="NCBI Taxonomy" id="1389203"/>
    <lineage>
        <taxon>Eukaryota</taxon>
        <taxon>Fungi</taxon>
        <taxon>Dikarya</taxon>
        <taxon>Basidiomycota</taxon>
        <taxon>Pucciniomycotina</taxon>
        <taxon>Pucciniomycetes</taxon>
        <taxon>Pucciniales</taxon>
        <taxon>Sphaerophragmiaceae</taxon>
        <taxon>Austropuccinia</taxon>
    </lineage>
</organism>
<keyword evidence="2" id="KW-1185">Reference proteome</keyword>
<evidence type="ECO:0000313" key="2">
    <source>
        <dbReference type="Proteomes" id="UP000765509"/>
    </source>
</evidence>
<evidence type="ECO:0000313" key="1">
    <source>
        <dbReference type="EMBL" id="MBW0551460.1"/>
    </source>
</evidence>
<comment type="caution">
    <text evidence="1">The sequence shown here is derived from an EMBL/GenBank/DDBJ whole genome shotgun (WGS) entry which is preliminary data.</text>
</comment>
<protein>
    <submittedName>
        <fullName evidence="1">Uncharacterized protein</fullName>
    </submittedName>
</protein>
<accession>A0A9Q3IWC2</accession>
<name>A0A9Q3IWC2_9BASI</name>
<dbReference type="Proteomes" id="UP000765509">
    <property type="component" value="Unassembled WGS sequence"/>
</dbReference>
<sequence length="139" mass="15400">MSSYDGFASDFFNAFCPFNTEELEDLVLGIPPTNRLRKSVWEWLTANSPYPTFPPSPPALGDIWSAPDDSPNHCKPTPVAASAFYSFWNGEVDPQPSSSLCFKKSVQKIPRGPTTFALVMIWVALFTLLSEADHRVTIG</sequence>
<dbReference type="EMBL" id="AVOT02057334">
    <property type="protein sequence ID" value="MBW0551460.1"/>
    <property type="molecule type" value="Genomic_DNA"/>
</dbReference>
<gene>
    <name evidence="1" type="ORF">O181_091175</name>
</gene>